<gene>
    <name evidence="2" type="ORF">ACR52_16700</name>
</gene>
<organism evidence="2 3">
    <name type="scientific">Pseudomonas fildesensis</name>
    <dbReference type="NCBI Taxonomy" id="1674920"/>
    <lineage>
        <taxon>Bacteria</taxon>
        <taxon>Pseudomonadati</taxon>
        <taxon>Pseudomonadota</taxon>
        <taxon>Gammaproteobacteria</taxon>
        <taxon>Pseudomonadales</taxon>
        <taxon>Pseudomonadaceae</taxon>
        <taxon>Pseudomonas</taxon>
    </lineage>
</organism>
<comment type="caution">
    <text evidence="2">The sequence shown here is derived from an EMBL/GenBank/DDBJ whole genome shotgun (WGS) entry which is preliminary data.</text>
</comment>
<feature type="compositionally biased region" description="Polar residues" evidence="1">
    <location>
        <begin position="624"/>
        <end position="642"/>
    </location>
</feature>
<evidence type="ECO:0000313" key="2">
    <source>
        <dbReference type="EMBL" id="KMT54471.1"/>
    </source>
</evidence>
<keyword evidence="3" id="KW-1185">Reference proteome</keyword>
<evidence type="ECO:0000256" key="1">
    <source>
        <dbReference type="SAM" id="MobiDB-lite"/>
    </source>
</evidence>
<name>A0A0J8IS14_9PSED</name>
<reference evidence="2 3" key="1">
    <citation type="submission" date="2015-06" db="EMBL/GenBank/DDBJ databases">
        <title>Draft genome sequence of an Antarctic Pseudomonas sp. strain KG01 with full potential for biotechnological applications.</title>
        <authorList>
            <person name="Pavlov M.S."/>
            <person name="Lira F."/>
            <person name="Martinez J.L."/>
            <person name="Marshall S.H."/>
        </authorList>
    </citation>
    <scope>NUCLEOTIDE SEQUENCE [LARGE SCALE GENOMIC DNA]</scope>
    <source>
        <strain evidence="2 3">KG01</strain>
    </source>
</reference>
<sequence length="1052" mass="113011">MPSLSIYTRPTVLPAAVQASFLAPTPARLEPAPVRARRSTPDPEPVIQGPAWSLPASSSGNGDTAEGDAVLSAGLGLALSSGHANVAVPENSSLAGALALYNQLLNQPETQEWFARKGLATDSITLRKHGIDGFVTLDGVRTAVSFSTTDDSGWWQASVKLRAIRDVLDPHDQGLPYVNGANPRVPLHVVLNAYGLDLAESAGQVVPRDGLTLSSQLPAALDDVKRVISDLDERAYLANWLEQQVQRLADSTPVDWSKQPTRLSPASAEGIGAQTGYDVGQLLAYKGLGTPRTAAATRNVIHWLRTALPPAPARGNYVGLSAREPGGRAYEPLDTLASQNPDSLRIDTDAHLLRLLKGPDALAFGAQVVAALEGPAGPLAGYDLYQPANAGRTLSAVRSDLEQHLRENTGLDPSVAVLVAQIALARAAPEFLVREVPDAVAIGTPAWMELRLGVAMAEAVAPGTSRAMDEAQLSALTTLAPTSDEQRTLMQVRGLGVLLDWAVLNGLIPAKPEGQYTQEHIKKASQVFGRQRTLATRAFTAASTPVPMRRSLAVQELLKVFPSISAVQLETITVTLADANERRNLRPSEPRTRSLIETYMTGDLVPGKWILSSDQPQSDSSPSRGTPFQIQNTSLPPSQPRQSLDALIRRLPSLEGLLEKAVGSHHRKQQMGFVTKLKLMFAGLPLADRQRIELGAVDLFTLRKKTGKQQVWESDADRAAVTGRQGTLMRVLHAQSVTYYEVLNCGNIIKHDDKQVTAALDKVVRDRRYVGQYKLLGEKYIRGGHDVPLDFNAYARGAAPRAGVTSADVIIDRLGRPLEAGSLPANETLASFVPDSYQSDRVEFLACEIAENNFYESQADMLKRAKGQLLLEQRREASEREVNLLRSLVPFVGAYQDFADGNFGKGLQGLALDLVGVAIGAGGQARALVRSAKTLAQSSLRPSLGRLGATVAPMKPKPAWPWTEPKVRFSDAAFDVGKQTALFFSAVFNPADGYPRLINAASRGLATLPTLLASPSSGLGKAMPHLITIEEKMKCYLLVASGLVDPTKSPAQ</sequence>
<dbReference type="RefSeq" id="WP_048726383.1">
    <property type="nucleotide sequence ID" value="NZ_LFMW01000011.1"/>
</dbReference>
<accession>A0A0J8IS14</accession>
<feature type="region of interest" description="Disordered" evidence="1">
    <location>
        <begin position="610"/>
        <end position="642"/>
    </location>
</feature>
<dbReference type="EMBL" id="LFMW01000011">
    <property type="protein sequence ID" value="KMT54471.1"/>
    <property type="molecule type" value="Genomic_DNA"/>
</dbReference>
<dbReference type="AlphaFoldDB" id="A0A0J8IS14"/>
<feature type="region of interest" description="Disordered" evidence="1">
    <location>
        <begin position="32"/>
        <end position="65"/>
    </location>
</feature>
<dbReference type="PATRIC" id="fig|1674920.3.peg.1270"/>
<feature type="compositionally biased region" description="Low complexity" evidence="1">
    <location>
        <begin position="612"/>
        <end position="623"/>
    </location>
</feature>
<dbReference type="Proteomes" id="UP000037551">
    <property type="component" value="Unassembled WGS sequence"/>
</dbReference>
<proteinExistence type="predicted"/>
<protein>
    <submittedName>
        <fullName evidence="2">Uncharacterized protein</fullName>
    </submittedName>
</protein>
<evidence type="ECO:0000313" key="3">
    <source>
        <dbReference type="Proteomes" id="UP000037551"/>
    </source>
</evidence>
<dbReference type="OrthoDB" id="7025979at2"/>